<evidence type="ECO:0000259" key="12">
    <source>
        <dbReference type="PROSITE" id="PS52039"/>
    </source>
</evidence>
<dbReference type="InterPro" id="IPR003601">
    <property type="entry name" value="Topo_IA_2"/>
</dbReference>
<dbReference type="Pfam" id="PF01751">
    <property type="entry name" value="Toprim"/>
    <property type="match status" value="1"/>
</dbReference>
<dbReference type="CDD" id="cd00186">
    <property type="entry name" value="TOP1Ac"/>
    <property type="match status" value="1"/>
</dbReference>
<evidence type="ECO:0000256" key="7">
    <source>
        <dbReference type="ARBA" id="ARBA00030003"/>
    </source>
</evidence>
<organism evidence="13 14">
    <name type="scientific">Gaopeijia maritima</name>
    <dbReference type="NCBI Taxonomy" id="3119007"/>
    <lineage>
        <taxon>Bacteria</taxon>
        <taxon>Pseudomonadati</taxon>
        <taxon>Gemmatimonadota</taxon>
        <taxon>Longimicrobiia</taxon>
        <taxon>Gaopeijiales</taxon>
        <taxon>Gaopeijiaceae</taxon>
        <taxon>Gaopeijia</taxon>
    </lineage>
</organism>
<dbReference type="SMART" id="SM00493">
    <property type="entry name" value="TOPRIM"/>
    <property type="match status" value="1"/>
</dbReference>
<evidence type="ECO:0000256" key="3">
    <source>
        <dbReference type="ARBA" id="ARBA00012891"/>
    </source>
</evidence>
<comment type="similarity">
    <text evidence="2">Belongs to the type IA topoisomerase family.</text>
</comment>
<dbReference type="Gene3D" id="1.10.290.10">
    <property type="entry name" value="Topoisomerase I, domain 4"/>
    <property type="match status" value="1"/>
</dbReference>
<evidence type="ECO:0000259" key="11">
    <source>
        <dbReference type="PROSITE" id="PS50880"/>
    </source>
</evidence>
<dbReference type="Gene3D" id="3.40.50.140">
    <property type="match status" value="1"/>
</dbReference>
<comment type="caution">
    <text evidence="13">The sequence shown here is derived from an EMBL/GenBank/DDBJ whole genome shotgun (WGS) entry which is preliminary data.</text>
</comment>
<evidence type="ECO:0000256" key="10">
    <source>
        <dbReference type="ARBA" id="ARBA00032877"/>
    </source>
</evidence>
<comment type="catalytic activity">
    <reaction evidence="1">
        <text>ATP-independent breakage of single-stranded DNA, followed by passage and rejoining.</text>
        <dbReference type="EC" id="5.6.2.1"/>
    </reaction>
</comment>
<dbReference type="InterPro" id="IPR006171">
    <property type="entry name" value="TOPRIM_dom"/>
</dbReference>
<sequence length="765" mass="84773">MDVLIVESAAKARTLQKYLGNGWAVVATGGHVETLPNDRKVHGKDASKAYWANRPGELPDPNWVWTDRGEEAVKTILEKAGDHPTFWIATDPDREGEFIAWSLERRLEGRGEIHRVTFQEVTEEAVRAAIEAPREVDRPTVESALVRKFLDRLVGFRTSKMANGIVPGRGNSMGRVQTPTLGFVVERELEREAHVPIPYFEVRARAEGVDFSARFHETDDPDAWRDASDKVHPTRTFDRELAEQAVAALTEAGRVTIADVRESTNRRRSSAPFSTDALLQAAGSRFSWAPRNTSRLASMLYEAGHITYIRTDSTRLADSALDQVRTVVREEWGEDHLGSGGGKNVATGPVQDAHEAIRPTRIAVEEAPVDDADARRLYRLIRAHTLASQMAPSVTATRSLRATAEGFDRPLTGSVSWRTFDGWEAAYSEFLAPRPTQAPDLPLEVGAEWVLDPAEEESPNPQFVEDETRPPARYRAHTLIRAMKEAGIGRPSTYARTVEKLEERKYVETEEGALAPTEAGRAIWMRAAPLYASDRDTDGDGAGIELFSPEFTARMEERLDELASGDLGGAETWERWRDLIRDLHEAARDRKKSGTSTLQQQDMLTRLLANAPEPRPIEPEAVADLTWSEAFELTNTLRESGILPAPTERQVGYIERLLGDLDLDDEELASIIGTSGVEGIRTTAAASEVIDELQRIHDERRPPSAKQRRYIESLIEKSDLTEAEALALVDARELDDLTGGREGSASALIDQLTARSAEAAEAGET</sequence>
<dbReference type="Gene3D" id="1.10.460.10">
    <property type="entry name" value="Topoisomerase I, domain 2"/>
    <property type="match status" value="1"/>
</dbReference>
<gene>
    <name evidence="13" type="ORF">WI372_05130</name>
</gene>
<keyword evidence="4" id="KW-0799">Topoisomerase</keyword>
<dbReference type="SUPFAM" id="SSF56712">
    <property type="entry name" value="Prokaryotic type I DNA topoisomerase"/>
    <property type="match status" value="1"/>
</dbReference>
<keyword evidence="5" id="KW-0238">DNA-binding</keyword>
<evidence type="ECO:0000313" key="13">
    <source>
        <dbReference type="EMBL" id="MEK9500351.1"/>
    </source>
</evidence>
<evidence type="ECO:0000256" key="9">
    <source>
        <dbReference type="ARBA" id="ARBA00032235"/>
    </source>
</evidence>
<evidence type="ECO:0000256" key="2">
    <source>
        <dbReference type="ARBA" id="ARBA00009446"/>
    </source>
</evidence>
<evidence type="ECO:0000313" key="14">
    <source>
        <dbReference type="Proteomes" id="UP001484239"/>
    </source>
</evidence>
<dbReference type="PROSITE" id="PS52039">
    <property type="entry name" value="TOPO_IA_2"/>
    <property type="match status" value="1"/>
</dbReference>
<dbReference type="SMART" id="SM00436">
    <property type="entry name" value="TOP1Bc"/>
    <property type="match status" value="1"/>
</dbReference>
<dbReference type="Proteomes" id="UP001484239">
    <property type="component" value="Unassembled WGS sequence"/>
</dbReference>
<dbReference type="GO" id="GO:0003917">
    <property type="term" value="F:DNA topoisomerase type I (single strand cut, ATP-independent) activity"/>
    <property type="evidence" value="ECO:0007669"/>
    <property type="project" value="UniProtKB-EC"/>
</dbReference>
<feature type="domain" description="Topo IA-type catalytic" evidence="12">
    <location>
        <begin position="137"/>
        <end position="584"/>
    </location>
</feature>
<dbReference type="PANTHER" id="PTHR42785">
    <property type="entry name" value="DNA TOPOISOMERASE, TYPE IA, CORE"/>
    <property type="match status" value="1"/>
</dbReference>
<dbReference type="PRINTS" id="PR00417">
    <property type="entry name" value="PRTPISMRASEI"/>
</dbReference>
<evidence type="ECO:0000256" key="4">
    <source>
        <dbReference type="ARBA" id="ARBA00023029"/>
    </source>
</evidence>
<dbReference type="InterPro" id="IPR003602">
    <property type="entry name" value="Topo_IA_DNA-bd_dom"/>
</dbReference>
<dbReference type="Pfam" id="PF01131">
    <property type="entry name" value="Topoisom_bac"/>
    <property type="match status" value="1"/>
</dbReference>
<dbReference type="EC" id="5.6.2.1" evidence="3"/>
<evidence type="ECO:0000256" key="5">
    <source>
        <dbReference type="ARBA" id="ARBA00023125"/>
    </source>
</evidence>
<feature type="domain" description="Toprim" evidence="11">
    <location>
        <begin position="1"/>
        <end position="122"/>
    </location>
</feature>
<keyword evidence="14" id="KW-1185">Reference proteome</keyword>
<evidence type="ECO:0000256" key="6">
    <source>
        <dbReference type="ARBA" id="ARBA00023235"/>
    </source>
</evidence>
<dbReference type="InterPro" id="IPR013824">
    <property type="entry name" value="Topo_IA_cen_sub1"/>
</dbReference>
<dbReference type="RefSeq" id="WP_405275071.1">
    <property type="nucleotide sequence ID" value="NZ_CP144380.1"/>
</dbReference>
<keyword evidence="6 13" id="KW-0413">Isomerase</keyword>
<evidence type="ECO:0000256" key="1">
    <source>
        <dbReference type="ARBA" id="ARBA00000213"/>
    </source>
</evidence>
<accession>A0ABU9E6K0</accession>
<dbReference type="EMBL" id="JBBHLI010000002">
    <property type="protein sequence ID" value="MEK9500351.1"/>
    <property type="molecule type" value="Genomic_DNA"/>
</dbReference>
<proteinExistence type="inferred from homology"/>
<dbReference type="InterPro" id="IPR023405">
    <property type="entry name" value="Topo_IA_core_domain"/>
</dbReference>
<dbReference type="SMART" id="SM00437">
    <property type="entry name" value="TOP1Ac"/>
    <property type="match status" value="1"/>
</dbReference>
<dbReference type="PANTHER" id="PTHR42785:SF1">
    <property type="entry name" value="DNA TOPOISOMERASE"/>
    <property type="match status" value="1"/>
</dbReference>
<dbReference type="InterPro" id="IPR000380">
    <property type="entry name" value="Topo_IA"/>
</dbReference>
<evidence type="ECO:0000256" key="8">
    <source>
        <dbReference type="ARBA" id="ARBA00031985"/>
    </source>
</evidence>
<dbReference type="InterPro" id="IPR013825">
    <property type="entry name" value="Topo_IA_cen_sub2"/>
</dbReference>
<protein>
    <recommendedName>
        <fullName evidence="3">DNA topoisomerase</fullName>
        <ecNumber evidence="3">5.6.2.1</ecNumber>
    </recommendedName>
    <alternativeName>
        <fullName evidence="10">Omega-protein</fullName>
    </alternativeName>
    <alternativeName>
        <fullName evidence="9">Relaxing enzyme</fullName>
    </alternativeName>
    <alternativeName>
        <fullName evidence="7">Swivelase</fullName>
    </alternativeName>
    <alternativeName>
        <fullName evidence="8">Untwisting enzyme</fullName>
    </alternativeName>
</protein>
<dbReference type="PROSITE" id="PS50880">
    <property type="entry name" value="TOPRIM"/>
    <property type="match status" value="1"/>
</dbReference>
<dbReference type="InterPro" id="IPR013826">
    <property type="entry name" value="Topo_IA_cen_sub3"/>
</dbReference>
<name>A0ABU9E6K0_9BACT</name>
<dbReference type="InterPro" id="IPR013497">
    <property type="entry name" value="Topo_IA_cen"/>
</dbReference>
<dbReference type="Gene3D" id="2.70.20.10">
    <property type="entry name" value="Topoisomerase I, domain 3"/>
    <property type="match status" value="1"/>
</dbReference>
<reference evidence="13 14" key="1">
    <citation type="submission" date="2024-02" db="EMBL/GenBank/DDBJ databases">
        <title>A novel Gemmatimonadota bacterium.</title>
        <authorList>
            <person name="Du Z.-J."/>
            <person name="Ye Y.-Q."/>
        </authorList>
    </citation>
    <scope>NUCLEOTIDE SEQUENCE [LARGE SCALE GENOMIC DNA]</scope>
    <source>
        <strain evidence="13 14">DH-20</strain>
    </source>
</reference>